<dbReference type="Gene3D" id="3.30.365.10">
    <property type="entry name" value="Aldehyde oxidase/xanthine dehydrogenase, molybdopterin binding domain"/>
    <property type="match status" value="1"/>
</dbReference>
<sequence>QVVICVETPEIRGPYGARCIAEHPMVAVSSSILNALFYATGHNFFHIPVTSEDILKVIGGKA</sequence>
<evidence type="ECO:0008006" key="2">
    <source>
        <dbReference type="Google" id="ProtNLM"/>
    </source>
</evidence>
<dbReference type="EMBL" id="BARW01038072">
    <property type="protein sequence ID" value="GAJ20247.1"/>
    <property type="molecule type" value="Genomic_DNA"/>
</dbReference>
<name>X1VLK1_9ZZZZ</name>
<dbReference type="GO" id="GO:0016491">
    <property type="term" value="F:oxidoreductase activity"/>
    <property type="evidence" value="ECO:0007669"/>
    <property type="project" value="InterPro"/>
</dbReference>
<dbReference type="InterPro" id="IPR037165">
    <property type="entry name" value="AldOxase/xan_DH_Mopterin-bd_sf"/>
</dbReference>
<protein>
    <recommendedName>
        <fullName evidence="2">Aldehyde oxidase/xanthine dehydrogenase second molybdopterin binding domain-containing protein</fullName>
    </recommendedName>
</protein>
<feature type="non-terminal residue" evidence="1">
    <location>
        <position position="1"/>
    </location>
</feature>
<gene>
    <name evidence="1" type="ORF">S12H4_58566</name>
</gene>
<dbReference type="AlphaFoldDB" id="X1VLK1"/>
<comment type="caution">
    <text evidence="1">The sequence shown here is derived from an EMBL/GenBank/DDBJ whole genome shotgun (WGS) entry which is preliminary data.</text>
</comment>
<accession>X1VLK1</accession>
<reference evidence="1" key="1">
    <citation type="journal article" date="2014" name="Front. Microbiol.">
        <title>High frequency of phylogenetically diverse reductive dehalogenase-homologous genes in deep subseafloor sedimentary metagenomes.</title>
        <authorList>
            <person name="Kawai M."/>
            <person name="Futagami T."/>
            <person name="Toyoda A."/>
            <person name="Takaki Y."/>
            <person name="Nishi S."/>
            <person name="Hori S."/>
            <person name="Arai W."/>
            <person name="Tsubouchi T."/>
            <person name="Morono Y."/>
            <person name="Uchiyama I."/>
            <person name="Ito T."/>
            <person name="Fujiyama A."/>
            <person name="Inagaki F."/>
            <person name="Takami H."/>
        </authorList>
    </citation>
    <scope>NUCLEOTIDE SEQUENCE</scope>
    <source>
        <strain evidence="1">Expedition CK06-06</strain>
    </source>
</reference>
<proteinExistence type="predicted"/>
<evidence type="ECO:0000313" key="1">
    <source>
        <dbReference type="EMBL" id="GAJ20247.1"/>
    </source>
</evidence>
<dbReference type="SUPFAM" id="SSF56003">
    <property type="entry name" value="Molybdenum cofactor-binding domain"/>
    <property type="match status" value="1"/>
</dbReference>
<organism evidence="1">
    <name type="scientific">marine sediment metagenome</name>
    <dbReference type="NCBI Taxonomy" id="412755"/>
    <lineage>
        <taxon>unclassified sequences</taxon>
        <taxon>metagenomes</taxon>
        <taxon>ecological metagenomes</taxon>
    </lineage>
</organism>